<dbReference type="AlphaFoldDB" id="A0A0W0ZSG9"/>
<dbReference type="InterPro" id="IPR058292">
    <property type="entry name" value="DUF7986"/>
</dbReference>
<dbReference type="PATRIC" id="fig|40335.7.peg.2624"/>
<dbReference type="Pfam" id="PF25948">
    <property type="entry name" value="DUF7986"/>
    <property type="match status" value="1"/>
</dbReference>
<accession>A0A0W0ZSG9</accession>
<organism evidence="1 2">
    <name type="scientific">Legionella tucsonensis</name>
    <dbReference type="NCBI Taxonomy" id="40335"/>
    <lineage>
        <taxon>Bacteria</taxon>
        <taxon>Pseudomonadati</taxon>
        <taxon>Pseudomonadota</taxon>
        <taxon>Gammaproteobacteria</taxon>
        <taxon>Legionellales</taxon>
        <taxon>Legionellaceae</taxon>
        <taxon>Legionella</taxon>
    </lineage>
</organism>
<name>A0A0W0ZSG9_9GAMM</name>
<reference evidence="1 2" key="1">
    <citation type="submission" date="2015-11" db="EMBL/GenBank/DDBJ databases">
        <title>Genomic analysis of 38 Legionella species identifies large and diverse effector repertoires.</title>
        <authorList>
            <person name="Burstein D."/>
            <person name="Amaro F."/>
            <person name="Zusman T."/>
            <person name="Lifshitz Z."/>
            <person name="Cohen O."/>
            <person name="Gilbert J.A."/>
            <person name="Pupko T."/>
            <person name="Shuman H.A."/>
            <person name="Segal G."/>
        </authorList>
    </citation>
    <scope>NUCLEOTIDE SEQUENCE [LARGE SCALE GENOMIC DNA]</scope>
    <source>
        <strain evidence="1 2">ATCC 49180</strain>
    </source>
</reference>
<sequence>MQEASYGVLSVLETLPFGGVYVEDRLNDKIFLLMDEGLSFSAKKGLIIATSYLTFSEFTMTTGAALPIIHHLDKLDELIDEFDIEYRPFFELPVKQQANFITQLTRHCLENGVKSYRFC</sequence>
<evidence type="ECO:0000313" key="2">
    <source>
        <dbReference type="Proteomes" id="UP000054693"/>
    </source>
</evidence>
<dbReference type="EMBL" id="LNZA01000003">
    <property type="protein sequence ID" value="KTD71970.1"/>
    <property type="molecule type" value="Genomic_DNA"/>
</dbReference>
<proteinExistence type="predicted"/>
<protein>
    <submittedName>
        <fullName evidence="1">Uncharacterized protein</fullName>
    </submittedName>
</protein>
<dbReference type="Proteomes" id="UP000054693">
    <property type="component" value="Unassembled WGS sequence"/>
</dbReference>
<comment type="caution">
    <text evidence="1">The sequence shown here is derived from an EMBL/GenBank/DDBJ whole genome shotgun (WGS) entry which is preliminary data.</text>
</comment>
<keyword evidence="2" id="KW-1185">Reference proteome</keyword>
<evidence type="ECO:0000313" key="1">
    <source>
        <dbReference type="EMBL" id="KTD71970.1"/>
    </source>
</evidence>
<gene>
    <name evidence="1" type="ORF">Ltuc_2460</name>
</gene>